<dbReference type="InterPro" id="IPR008998">
    <property type="entry name" value="Agglutinin"/>
</dbReference>
<dbReference type="Proteomes" id="UP000027138">
    <property type="component" value="Unassembled WGS sequence"/>
</dbReference>
<protein>
    <recommendedName>
        <fullName evidence="3">Agglutinin domain-containing protein</fullName>
    </recommendedName>
</protein>
<reference evidence="4 5" key="1">
    <citation type="journal article" date="2014" name="PLoS ONE">
        <title>Global Analysis of Gene Expression Profiles in Physic Nut (Jatropha curcas L.) Seedlings Exposed to Salt Stress.</title>
        <authorList>
            <person name="Zhang L."/>
            <person name="Zhang C."/>
            <person name="Wu P."/>
            <person name="Chen Y."/>
            <person name="Li M."/>
            <person name="Jiang H."/>
            <person name="Wu G."/>
        </authorList>
    </citation>
    <scope>NUCLEOTIDE SEQUENCE [LARGE SCALE GENOMIC DNA]</scope>
    <source>
        <strain evidence="5">cv. GZQX0401</strain>
        <tissue evidence="4">Young leaves</tissue>
    </source>
</reference>
<dbReference type="OrthoDB" id="4948898at2759"/>
<comment type="similarity">
    <text evidence="1">Belongs to the aerolysin family.</text>
</comment>
<dbReference type="SUPFAM" id="SSF56973">
    <property type="entry name" value="Aerolisin/ETX pore-forming domain"/>
    <property type="match status" value="1"/>
</dbReference>
<dbReference type="SMART" id="SM00791">
    <property type="entry name" value="Agglutinin"/>
    <property type="match status" value="2"/>
</dbReference>
<name>A0A067JT73_JATCU</name>
<feature type="domain" description="Agglutinin" evidence="3">
    <location>
        <begin position="5"/>
        <end position="154"/>
    </location>
</feature>
<dbReference type="CDD" id="cd00257">
    <property type="entry name" value="beta-trefoil_FSCN-like"/>
    <property type="match status" value="1"/>
</dbReference>
<dbReference type="InterPro" id="IPR036242">
    <property type="entry name" value="Agglutinin_dom_sf"/>
</dbReference>
<sequence>MAPFIPRYSVFRSNFANKYLSYVDESGSSQYRFVKCDGTDILSPFSKFRVEKANISPDFIHIRCCFSNKYWRLSSENSAYIVAAAERPEEDQSKWSCTLFKPIQAGDDQTILRFQHVQNGNNVWFDQLNKNYGCLIAMFSYPGSNGVDLFTVINWESLVILPKHIVFKGDNGKYLRYRGENGDDHMEFGCDDFGSTKVANETFTNFDGSIRVKLDSNGQFLEATPNWIYPISTDTSATPATSFWPVKLGPEGNKDNIIALKSLGNDRFLRRTNYGGTVDCLAAASWATTIDKEAYLEVEEPLVSRKVYDLDFHLGDIMVYDEQILVLANDEVSNNSDTEIKDSSLALEYEDSRTSTYNTSTSVKTGIAMEFSASIPVIEDVLDVGLSSQFSLEFGKKYAWGEEKKKTNKLSATMKVVVPPKTKVKVELAATKGTCDVPFSYAQRDTLTNGKQITYIKDDGVYTGSNYFGFNFVVKEEKISG</sequence>
<feature type="domain" description="Agglutinin" evidence="3">
    <location>
        <begin position="159"/>
        <end position="300"/>
    </location>
</feature>
<dbReference type="InterPro" id="IPR053237">
    <property type="entry name" value="Natterin_C"/>
</dbReference>
<evidence type="ECO:0000313" key="5">
    <source>
        <dbReference type="Proteomes" id="UP000027138"/>
    </source>
</evidence>
<dbReference type="AlphaFoldDB" id="A0A067JT73"/>
<gene>
    <name evidence="4" type="ORF">JCGZ_20326</name>
</gene>
<dbReference type="PANTHER" id="PTHR39244">
    <property type="entry name" value="NATTERIN-4"/>
    <property type="match status" value="1"/>
</dbReference>
<keyword evidence="2" id="KW-1015">Disulfide bond</keyword>
<dbReference type="Gene3D" id="2.80.10.50">
    <property type="match status" value="2"/>
</dbReference>
<organism evidence="4 5">
    <name type="scientific">Jatropha curcas</name>
    <name type="common">Barbados nut</name>
    <dbReference type="NCBI Taxonomy" id="180498"/>
    <lineage>
        <taxon>Eukaryota</taxon>
        <taxon>Viridiplantae</taxon>
        <taxon>Streptophyta</taxon>
        <taxon>Embryophyta</taxon>
        <taxon>Tracheophyta</taxon>
        <taxon>Spermatophyta</taxon>
        <taxon>Magnoliopsida</taxon>
        <taxon>eudicotyledons</taxon>
        <taxon>Gunneridae</taxon>
        <taxon>Pentapetalae</taxon>
        <taxon>rosids</taxon>
        <taxon>fabids</taxon>
        <taxon>Malpighiales</taxon>
        <taxon>Euphorbiaceae</taxon>
        <taxon>Crotonoideae</taxon>
        <taxon>Jatropheae</taxon>
        <taxon>Jatropha</taxon>
    </lineage>
</organism>
<dbReference type="Pfam" id="PF01117">
    <property type="entry name" value="Aerolysin"/>
    <property type="match status" value="1"/>
</dbReference>
<dbReference type="PANTHER" id="PTHR39244:SF5">
    <property type="entry name" value="NATTERIN-3-LIKE"/>
    <property type="match status" value="1"/>
</dbReference>
<evidence type="ECO:0000259" key="3">
    <source>
        <dbReference type="SMART" id="SM00791"/>
    </source>
</evidence>
<evidence type="ECO:0000256" key="2">
    <source>
        <dbReference type="ARBA" id="ARBA00023157"/>
    </source>
</evidence>
<accession>A0A067JT73</accession>
<dbReference type="SUPFAM" id="SSF50382">
    <property type="entry name" value="Agglutinin"/>
    <property type="match status" value="2"/>
</dbReference>
<evidence type="ECO:0000313" key="4">
    <source>
        <dbReference type="EMBL" id="KDP27102.1"/>
    </source>
</evidence>
<proteinExistence type="inferred from homology"/>
<evidence type="ECO:0000256" key="1">
    <source>
        <dbReference type="ARBA" id="ARBA00009831"/>
    </source>
</evidence>
<dbReference type="Gene3D" id="2.170.15.10">
    <property type="entry name" value="Proaerolysin, chain A, domain 3"/>
    <property type="match status" value="1"/>
</dbReference>
<dbReference type="EMBL" id="KK914870">
    <property type="protein sequence ID" value="KDP27102.1"/>
    <property type="molecule type" value="Genomic_DNA"/>
</dbReference>
<dbReference type="CDD" id="cd20216">
    <property type="entry name" value="PFM_HFR-2-like"/>
    <property type="match status" value="1"/>
</dbReference>
<keyword evidence="5" id="KW-1185">Reference proteome</keyword>
<dbReference type="Pfam" id="PF07468">
    <property type="entry name" value="Agglutinin"/>
    <property type="match status" value="2"/>
</dbReference>
<dbReference type="InterPro" id="IPR055267">
    <property type="entry name" value="Aerolysin-like_C"/>
</dbReference>